<dbReference type="Proteomes" id="UP000018201">
    <property type="component" value="Unassembled WGS sequence"/>
</dbReference>
<name>U6GEA7_9EIME</name>
<dbReference type="Gene3D" id="2.60.120.260">
    <property type="entry name" value="Galactose-binding domain-like"/>
    <property type="match status" value="1"/>
</dbReference>
<reference evidence="1" key="1">
    <citation type="submission" date="2013-10" db="EMBL/GenBank/DDBJ databases">
        <title>Genomic analysis of the causative agents of coccidiosis in chickens.</title>
        <authorList>
            <person name="Reid A.J."/>
            <person name="Blake D."/>
            <person name="Billington K."/>
            <person name="Browne H."/>
            <person name="Dunn M."/>
            <person name="Hung S."/>
            <person name="Kawahara F."/>
            <person name="Miranda-Saavedra D."/>
            <person name="Mourier T."/>
            <person name="Nagra H."/>
            <person name="Otto T.D."/>
            <person name="Rawlings N."/>
            <person name="Sanchez A."/>
            <person name="Sanders M."/>
            <person name="Subramaniam C."/>
            <person name="Tay Y."/>
            <person name="Dear P."/>
            <person name="Doerig C."/>
            <person name="Gruber A."/>
            <person name="Parkinson J."/>
            <person name="Shirley M."/>
            <person name="Wan K.L."/>
            <person name="Berriman M."/>
            <person name="Tomley F."/>
            <person name="Pain A."/>
        </authorList>
    </citation>
    <scope>NUCLEOTIDE SEQUENCE [LARGE SCALE GENOMIC DNA]</scope>
    <source>
        <strain evidence="1">Houghton</strain>
    </source>
</reference>
<evidence type="ECO:0000313" key="2">
    <source>
        <dbReference type="Proteomes" id="UP000018201"/>
    </source>
</evidence>
<accession>U6GEA7</accession>
<reference evidence="1" key="2">
    <citation type="submission" date="2013-10" db="EMBL/GenBank/DDBJ databases">
        <authorList>
            <person name="Aslett M."/>
        </authorList>
    </citation>
    <scope>NUCLEOTIDE SEQUENCE [LARGE SCALE GENOMIC DNA]</scope>
    <source>
        <strain evidence="1">Houghton</strain>
    </source>
</reference>
<organism evidence="1 2">
    <name type="scientific">Eimeria praecox</name>
    <dbReference type="NCBI Taxonomy" id="51316"/>
    <lineage>
        <taxon>Eukaryota</taxon>
        <taxon>Sar</taxon>
        <taxon>Alveolata</taxon>
        <taxon>Apicomplexa</taxon>
        <taxon>Conoidasida</taxon>
        <taxon>Coccidia</taxon>
        <taxon>Eucoccidiorida</taxon>
        <taxon>Eimeriorina</taxon>
        <taxon>Eimeriidae</taxon>
        <taxon>Eimeria</taxon>
    </lineage>
</organism>
<sequence>MGLNPLNAASWAGLYRSNPPAPPSAQEWQEAAGAFFIPDAFENQSHCSALGSTCRRGEDLLCGFLVDSPSNECVALGQDVAAKRNGGSIDYALTSGGVSHGALLLSHLLQNVASFAMPELRYADPPISPPLSAASNTAATRLLQSYYPLYNHTNDPGVLISDSNATYAIHDNHGQVTIALAHGSPVFAVAMETATTDPEGRCESVEIRWFSVYVQLEGEENTACRKALPSQDTLTKMADGDEHWCRVGRFEYRCQRKGSLQVFCLQRPSGEREEPPPWASKGSVACRNGKAWQTQRVRIVLNGNWGAGATRIRRLRVLAFPESPYFYKE</sequence>
<proteinExistence type="predicted"/>
<dbReference type="VEuPathDB" id="ToxoDB:EPH_0007850"/>
<dbReference type="OrthoDB" id="346068at2759"/>
<protein>
    <submittedName>
        <fullName evidence="1">Uncharacterized protein</fullName>
    </submittedName>
</protein>
<gene>
    <name evidence="1" type="ORF">EPH_0007850</name>
</gene>
<dbReference type="EMBL" id="HG691551">
    <property type="protein sequence ID" value="CDI77877.1"/>
    <property type="molecule type" value="Genomic_DNA"/>
</dbReference>
<evidence type="ECO:0000313" key="1">
    <source>
        <dbReference type="EMBL" id="CDI77877.1"/>
    </source>
</evidence>
<dbReference type="AlphaFoldDB" id="U6GEA7"/>
<keyword evidence="2" id="KW-1185">Reference proteome</keyword>